<dbReference type="EMBL" id="QPFP01000012">
    <property type="protein sequence ID" value="TEB33530.1"/>
    <property type="molecule type" value="Genomic_DNA"/>
</dbReference>
<protein>
    <submittedName>
        <fullName evidence="1">Uncharacterized protein</fullName>
    </submittedName>
</protein>
<evidence type="ECO:0000313" key="1">
    <source>
        <dbReference type="EMBL" id="TEB33530.1"/>
    </source>
</evidence>
<keyword evidence="2" id="KW-1185">Reference proteome</keyword>
<reference evidence="1 2" key="1">
    <citation type="journal article" date="2019" name="Nat. Ecol. Evol.">
        <title>Megaphylogeny resolves global patterns of mushroom evolution.</title>
        <authorList>
            <person name="Varga T."/>
            <person name="Krizsan K."/>
            <person name="Foldi C."/>
            <person name="Dima B."/>
            <person name="Sanchez-Garcia M."/>
            <person name="Sanchez-Ramirez S."/>
            <person name="Szollosi G.J."/>
            <person name="Szarkandi J.G."/>
            <person name="Papp V."/>
            <person name="Albert L."/>
            <person name="Andreopoulos W."/>
            <person name="Angelini C."/>
            <person name="Antonin V."/>
            <person name="Barry K.W."/>
            <person name="Bougher N.L."/>
            <person name="Buchanan P."/>
            <person name="Buyck B."/>
            <person name="Bense V."/>
            <person name="Catcheside P."/>
            <person name="Chovatia M."/>
            <person name="Cooper J."/>
            <person name="Damon W."/>
            <person name="Desjardin D."/>
            <person name="Finy P."/>
            <person name="Geml J."/>
            <person name="Haridas S."/>
            <person name="Hughes K."/>
            <person name="Justo A."/>
            <person name="Karasinski D."/>
            <person name="Kautmanova I."/>
            <person name="Kiss B."/>
            <person name="Kocsube S."/>
            <person name="Kotiranta H."/>
            <person name="LaButti K.M."/>
            <person name="Lechner B.E."/>
            <person name="Liimatainen K."/>
            <person name="Lipzen A."/>
            <person name="Lukacs Z."/>
            <person name="Mihaltcheva S."/>
            <person name="Morgado L.N."/>
            <person name="Niskanen T."/>
            <person name="Noordeloos M.E."/>
            <person name="Ohm R.A."/>
            <person name="Ortiz-Santana B."/>
            <person name="Ovrebo C."/>
            <person name="Racz N."/>
            <person name="Riley R."/>
            <person name="Savchenko A."/>
            <person name="Shiryaev A."/>
            <person name="Soop K."/>
            <person name="Spirin V."/>
            <person name="Szebenyi C."/>
            <person name="Tomsovsky M."/>
            <person name="Tulloss R.E."/>
            <person name="Uehling J."/>
            <person name="Grigoriev I.V."/>
            <person name="Vagvolgyi C."/>
            <person name="Papp T."/>
            <person name="Martin F.M."/>
            <person name="Miettinen O."/>
            <person name="Hibbett D.S."/>
            <person name="Nagy L.G."/>
        </authorList>
    </citation>
    <scope>NUCLEOTIDE SEQUENCE [LARGE SCALE GENOMIC DNA]</scope>
    <source>
        <strain evidence="1 2">FP101781</strain>
    </source>
</reference>
<organism evidence="1 2">
    <name type="scientific">Coprinellus micaceus</name>
    <name type="common">Glistening ink-cap mushroom</name>
    <name type="synonym">Coprinus micaceus</name>
    <dbReference type="NCBI Taxonomy" id="71717"/>
    <lineage>
        <taxon>Eukaryota</taxon>
        <taxon>Fungi</taxon>
        <taxon>Dikarya</taxon>
        <taxon>Basidiomycota</taxon>
        <taxon>Agaricomycotina</taxon>
        <taxon>Agaricomycetes</taxon>
        <taxon>Agaricomycetidae</taxon>
        <taxon>Agaricales</taxon>
        <taxon>Agaricineae</taxon>
        <taxon>Psathyrellaceae</taxon>
        <taxon>Coprinellus</taxon>
    </lineage>
</organism>
<dbReference type="SUPFAM" id="SSF50494">
    <property type="entry name" value="Trypsin-like serine proteases"/>
    <property type="match status" value="1"/>
</dbReference>
<dbReference type="Proteomes" id="UP000298030">
    <property type="component" value="Unassembled WGS sequence"/>
</dbReference>
<dbReference type="AlphaFoldDB" id="A0A4Y7TH68"/>
<dbReference type="STRING" id="71717.A0A4Y7TH68"/>
<dbReference type="InterPro" id="IPR009003">
    <property type="entry name" value="Peptidase_S1_PA"/>
</dbReference>
<dbReference type="OrthoDB" id="5424209at2759"/>
<proteinExistence type="predicted"/>
<evidence type="ECO:0000313" key="2">
    <source>
        <dbReference type="Proteomes" id="UP000298030"/>
    </source>
</evidence>
<name>A0A4Y7TH68_COPMI</name>
<gene>
    <name evidence="1" type="ORF">FA13DRAFT_1686271</name>
</gene>
<comment type="caution">
    <text evidence="1">The sequence shown here is derived from an EMBL/GenBank/DDBJ whole genome shotgun (WGS) entry which is preliminary data.</text>
</comment>
<accession>A0A4Y7TH68</accession>
<sequence length="576" mass="62653">MSLEQHRHIAQAMPVAATAKAISPESGLGKPDATAKRQALLVKNYADAFTDTHGVVGGAPFMYKTGPSWPQRRHGPEAHPYLREMRPVSHAHPIHASWDGVVKNIDAHFMGVGMPLTVVAGLAYGNRGDKESFCELIVVLGLPPTHFEFCNIKAAADYAQKVILTDAGFPEIQVAVREWEVHLNYTGPKLPSLNWADAGNIAEFRHPFTSNPGLAVALLNRESFEGTIGAYFGIGNDRDVVLGLTCCHVASPGRASMGLSVADAAANHEDIIAIGSGAYEAGIAAITERIRTLQEVIVSGKRTIERWKRRLHDGKEDPATGAEKINDAQSEVQRATKNMDALESLHSWITDHLSLREQRHIGRVYCAERIDASSKDPTSAYTVDWAFVQLNQDAFKGPEFTGNQVYIGGMGREEYRNLMFPCVADRGGYEYPLDGLLQISGYVPESEMLNPTQRGPDGKPQMPVIKNGRTTGTTVGWLNGLKALTRHYQIEGVKKEFKTMETTIVPYGGWRDAFSAGGDSGAAILDRDGRFVALLTGGGGMNGETDITFATPAYELLPRIKELVPGADLLPAVPRE</sequence>